<organism evidence="1 2">
    <name type="scientific">Eumeta variegata</name>
    <name type="common">Bagworm moth</name>
    <name type="synonym">Eumeta japonica</name>
    <dbReference type="NCBI Taxonomy" id="151549"/>
    <lineage>
        <taxon>Eukaryota</taxon>
        <taxon>Metazoa</taxon>
        <taxon>Ecdysozoa</taxon>
        <taxon>Arthropoda</taxon>
        <taxon>Hexapoda</taxon>
        <taxon>Insecta</taxon>
        <taxon>Pterygota</taxon>
        <taxon>Neoptera</taxon>
        <taxon>Endopterygota</taxon>
        <taxon>Lepidoptera</taxon>
        <taxon>Glossata</taxon>
        <taxon>Ditrysia</taxon>
        <taxon>Tineoidea</taxon>
        <taxon>Psychidae</taxon>
        <taxon>Oiketicinae</taxon>
        <taxon>Eumeta</taxon>
    </lineage>
</organism>
<comment type="caution">
    <text evidence="1">The sequence shown here is derived from an EMBL/GenBank/DDBJ whole genome shotgun (WGS) entry which is preliminary data.</text>
</comment>
<name>A0A4C1U0Y8_EUMVA</name>
<dbReference type="AlphaFoldDB" id="A0A4C1U0Y8"/>
<reference evidence="1 2" key="1">
    <citation type="journal article" date="2019" name="Commun. Biol.">
        <title>The bagworm genome reveals a unique fibroin gene that provides high tensile strength.</title>
        <authorList>
            <person name="Kono N."/>
            <person name="Nakamura H."/>
            <person name="Ohtoshi R."/>
            <person name="Tomita M."/>
            <person name="Numata K."/>
            <person name="Arakawa K."/>
        </authorList>
    </citation>
    <scope>NUCLEOTIDE SEQUENCE [LARGE SCALE GENOMIC DNA]</scope>
</reference>
<dbReference type="EMBL" id="BGZK01000114">
    <property type="protein sequence ID" value="GBP20033.1"/>
    <property type="molecule type" value="Genomic_DNA"/>
</dbReference>
<evidence type="ECO:0000313" key="2">
    <source>
        <dbReference type="Proteomes" id="UP000299102"/>
    </source>
</evidence>
<gene>
    <name evidence="1" type="ORF">EVAR_13799_1</name>
</gene>
<accession>A0A4C1U0Y8</accession>
<dbReference type="Proteomes" id="UP000299102">
    <property type="component" value="Unassembled WGS sequence"/>
</dbReference>
<sequence>MPPLQRTKSIYSEQHVSGRLKNSKNTQCHIPLLIVSGLSCRLSSRPRRQVTTCTKRAAAESAAALGPRGGAAVEGGAEGRDQFRITTSSPAPVCSGHPHWVSQVHATRAIKLTTGLSFNTNLNKP</sequence>
<evidence type="ECO:0000313" key="1">
    <source>
        <dbReference type="EMBL" id="GBP20033.1"/>
    </source>
</evidence>
<protein>
    <submittedName>
        <fullName evidence="1">Uncharacterized protein</fullName>
    </submittedName>
</protein>
<proteinExistence type="predicted"/>
<keyword evidence="2" id="KW-1185">Reference proteome</keyword>